<name>A0A3Q3X6V8_MOLML</name>
<organism evidence="9 10">
    <name type="scientific">Mola mola</name>
    <name type="common">Ocean sunfish</name>
    <name type="synonym">Tetraodon mola</name>
    <dbReference type="NCBI Taxonomy" id="94237"/>
    <lineage>
        <taxon>Eukaryota</taxon>
        <taxon>Metazoa</taxon>
        <taxon>Chordata</taxon>
        <taxon>Craniata</taxon>
        <taxon>Vertebrata</taxon>
        <taxon>Euteleostomi</taxon>
        <taxon>Actinopterygii</taxon>
        <taxon>Neopterygii</taxon>
        <taxon>Teleostei</taxon>
        <taxon>Neoteleostei</taxon>
        <taxon>Acanthomorphata</taxon>
        <taxon>Eupercaria</taxon>
        <taxon>Tetraodontiformes</taxon>
        <taxon>Molidae</taxon>
        <taxon>Mola</taxon>
    </lineage>
</organism>
<dbReference type="InterPro" id="IPR027806">
    <property type="entry name" value="HARBI1_dom"/>
</dbReference>
<dbReference type="PANTHER" id="PTHR22930">
    <property type="match status" value="1"/>
</dbReference>
<dbReference type="OMA" id="GYANTMH"/>
<feature type="domain" description="DDE Tnp4" evidence="8">
    <location>
        <begin position="66"/>
        <end position="186"/>
    </location>
</feature>
<proteinExistence type="inferred from homology"/>
<reference evidence="9" key="1">
    <citation type="submission" date="2025-08" db="UniProtKB">
        <authorList>
            <consortium name="Ensembl"/>
        </authorList>
    </citation>
    <scope>IDENTIFICATION</scope>
</reference>
<dbReference type="GO" id="GO:0005634">
    <property type="term" value="C:nucleus"/>
    <property type="evidence" value="ECO:0007669"/>
    <property type="project" value="UniProtKB-SubCell"/>
</dbReference>
<dbReference type="GO" id="GO:0004518">
    <property type="term" value="F:nuclease activity"/>
    <property type="evidence" value="ECO:0007669"/>
    <property type="project" value="UniProtKB-KW"/>
</dbReference>
<evidence type="ECO:0000256" key="5">
    <source>
        <dbReference type="ARBA" id="ARBA00022723"/>
    </source>
</evidence>
<comment type="similarity">
    <text evidence="3">Belongs to the HARBI1 family.</text>
</comment>
<dbReference type="Ensembl" id="ENSMMOT00000024349.1">
    <property type="protein sequence ID" value="ENSMMOP00000023950.1"/>
    <property type="gene ID" value="ENSMMOG00000018225.1"/>
</dbReference>
<dbReference type="GO" id="GO:0016787">
    <property type="term" value="F:hydrolase activity"/>
    <property type="evidence" value="ECO:0007669"/>
    <property type="project" value="UniProtKB-KW"/>
</dbReference>
<dbReference type="AlphaFoldDB" id="A0A3Q3X6V8"/>
<dbReference type="GO" id="GO:0046872">
    <property type="term" value="F:metal ion binding"/>
    <property type="evidence" value="ECO:0007669"/>
    <property type="project" value="UniProtKB-KW"/>
</dbReference>
<accession>A0A3Q3X6V8</accession>
<evidence type="ECO:0000256" key="4">
    <source>
        <dbReference type="ARBA" id="ARBA00022722"/>
    </source>
</evidence>
<evidence type="ECO:0000256" key="6">
    <source>
        <dbReference type="ARBA" id="ARBA00022801"/>
    </source>
</evidence>
<dbReference type="Proteomes" id="UP000261620">
    <property type="component" value="Unplaced"/>
</dbReference>
<dbReference type="InterPro" id="IPR045249">
    <property type="entry name" value="HARBI1-like"/>
</dbReference>
<sequence length="222" mass="24963">PRIHHPTECNAENLSKATVCHTVSTVYLALKSVAHIFITFPGLRRVCLIKEDFYWIAGFFSVIGAVDCTHIHIKRPRQNEGDFYNHDLIGYMLVFQIICNANYIASNIEPSWPGSVHDARIIQAFDLACILLGDSGYACEPFLLTPFTDPTPAKEAYDNAHSSTRSQIEETFGPLKEPFQFASAVLHNVACMRKERVPRVYDHNGRLVREQYHSVPDGSPGT</sequence>
<comment type="cofactor">
    <cofactor evidence="1">
        <name>a divalent metal cation</name>
        <dbReference type="ChEBI" id="CHEBI:60240"/>
    </cofactor>
</comment>
<protein>
    <recommendedName>
        <fullName evidence="8">DDE Tnp4 domain-containing protein</fullName>
    </recommendedName>
</protein>
<keyword evidence="10" id="KW-1185">Reference proteome</keyword>
<dbReference type="STRING" id="94237.ENSMMOP00000023950"/>
<keyword evidence="6" id="KW-0378">Hydrolase</keyword>
<evidence type="ECO:0000256" key="2">
    <source>
        <dbReference type="ARBA" id="ARBA00004123"/>
    </source>
</evidence>
<evidence type="ECO:0000313" key="9">
    <source>
        <dbReference type="Ensembl" id="ENSMMOP00000023950.1"/>
    </source>
</evidence>
<comment type="subcellular location">
    <subcellularLocation>
        <location evidence="2">Nucleus</location>
    </subcellularLocation>
</comment>
<keyword evidence="5" id="KW-0479">Metal-binding</keyword>
<evidence type="ECO:0000256" key="7">
    <source>
        <dbReference type="ARBA" id="ARBA00023242"/>
    </source>
</evidence>
<dbReference type="Pfam" id="PF13359">
    <property type="entry name" value="DDE_Tnp_4"/>
    <property type="match status" value="1"/>
</dbReference>
<evidence type="ECO:0000256" key="1">
    <source>
        <dbReference type="ARBA" id="ARBA00001968"/>
    </source>
</evidence>
<evidence type="ECO:0000256" key="3">
    <source>
        <dbReference type="ARBA" id="ARBA00006958"/>
    </source>
</evidence>
<keyword evidence="7" id="KW-0539">Nucleus</keyword>
<evidence type="ECO:0000313" key="10">
    <source>
        <dbReference type="Proteomes" id="UP000261620"/>
    </source>
</evidence>
<evidence type="ECO:0000259" key="8">
    <source>
        <dbReference type="Pfam" id="PF13359"/>
    </source>
</evidence>
<dbReference type="PANTHER" id="PTHR22930:SF267">
    <property type="entry name" value="NUCLEASE HARBI1-RELATED"/>
    <property type="match status" value="1"/>
</dbReference>
<reference evidence="9" key="2">
    <citation type="submission" date="2025-09" db="UniProtKB">
        <authorList>
            <consortium name="Ensembl"/>
        </authorList>
    </citation>
    <scope>IDENTIFICATION</scope>
</reference>
<keyword evidence="4" id="KW-0540">Nuclease</keyword>